<accession>A0ABW5U675</accession>
<organism evidence="3 4">
    <name type="scientific">Sulfitobacter aestuarii</name>
    <dbReference type="NCBI Taxonomy" id="2161676"/>
    <lineage>
        <taxon>Bacteria</taxon>
        <taxon>Pseudomonadati</taxon>
        <taxon>Pseudomonadota</taxon>
        <taxon>Alphaproteobacteria</taxon>
        <taxon>Rhodobacterales</taxon>
        <taxon>Roseobacteraceae</taxon>
        <taxon>Sulfitobacter</taxon>
    </lineage>
</organism>
<evidence type="ECO:0000256" key="1">
    <source>
        <dbReference type="SAM" id="Coils"/>
    </source>
</evidence>
<keyword evidence="1" id="KW-0175">Coiled coil</keyword>
<dbReference type="RefSeq" id="WP_386375744.1">
    <property type="nucleotide sequence ID" value="NZ_JBHUMP010000021.1"/>
</dbReference>
<evidence type="ECO:0000313" key="3">
    <source>
        <dbReference type="EMBL" id="MFD2741317.1"/>
    </source>
</evidence>
<feature type="region of interest" description="Disordered" evidence="2">
    <location>
        <begin position="1"/>
        <end position="20"/>
    </location>
</feature>
<comment type="caution">
    <text evidence="3">The sequence shown here is derived from an EMBL/GenBank/DDBJ whole genome shotgun (WGS) entry which is preliminary data.</text>
</comment>
<name>A0ABW5U675_9RHOB</name>
<keyword evidence="4" id="KW-1185">Reference proteome</keyword>
<feature type="coiled-coil region" evidence="1">
    <location>
        <begin position="501"/>
        <end position="529"/>
    </location>
</feature>
<dbReference type="Proteomes" id="UP001597474">
    <property type="component" value="Unassembled WGS sequence"/>
</dbReference>
<reference evidence="4" key="1">
    <citation type="journal article" date="2019" name="Int. J. Syst. Evol. Microbiol.">
        <title>The Global Catalogue of Microorganisms (GCM) 10K type strain sequencing project: providing services to taxonomists for standard genome sequencing and annotation.</title>
        <authorList>
            <consortium name="The Broad Institute Genomics Platform"/>
            <consortium name="The Broad Institute Genome Sequencing Center for Infectious Disease"/>
            <person name="Wu L."/>
            <person name="Ma J."/>
        </authorList>
    </citation>
    <scope>NUCLEOTIDE SEQUENCE [LARGE SCALE GENOMIC DNA]</scope>
    <source>
        <strain evidence="4">TISTR 2562</strain>
    </source>
</reference>
<proteinExistence type="predicted"/>
<evidence type="ECO:0000313" key="4">
    <source>
        <dbReference type="Proteomes" id="UP001597474"/>
    </source>
</evidence>
<protein>
    <submittedName>
        <fullName evidence="3">Uncharacterized protein</fullName>
    </submittedName>
</protein>
<evidence type="ECO:0000256" key="2">
    <source>
        <dbReference type="SAM" id="MobiDB-lite"/>
    </source>
</evidence>
<dbReference type="EMBL" id="JBHUMP010000021">
    <property type="protein sequence ID" value="MFD2741317.1"/>
    <property type="molecule type" value="Genomic_DNA"/>
</dbReference>
<gene>
    <name evidence="3" type="ORF">ACFSUD_17210</name>
</gene>
<sequence length="1072" mass="117129">MTKNTSAAASAADETSTNDTTTSAKVIDLAAYHGNAPMNDAYVYGEDSAAWQAVLARPMTFLLPKNRHGDIKQTTWNNQTAPLQHWLEGGPEGSLTRHFERREKGYMPLVFGASAGNRRTAQAMATAECLSLDVESGDSMEEAEERLEKLGIAALFYTSFNDGTTTTLLSRDAVLKALKIESDPTDEQVRQYLTDRGQHRPSHIASARIKDQHLHTEEGVKIALEHAPLEKWRVVVPLAEAQKITDLGPFQKVQQAAFASKVRGLAQMLGVIHDESCEDVSRAFYAPSHRPKADYYVAVYRGRALTFDEVPTVDSKLKADGEGSTLKGWAAETARSFEVAELLKAEAPDKVREDKGGLLVVECPFDHLHGNAGDADDGGCHVRDGDGDDGFQWACKHNSCSGHDRLDMLAQALSDGWFERDLIEQGSAYILPAADEEDPAESVEEELTKSATFEERAQRFSNDTTESEIKGLIGEAIAAGADTTTRARITDAIIKVTLLGKRDLNALWKDAEKARRDEEKEKVKAAAKTGTGTNIAVVNEWDFHDMVEYSDRRLKDANLAKPHVFHYMERLCVVRENSAGHASLKFVDAYGFAYLLNTAARYVRVSGDGGQTTGVSAPDDVVKHLFAADYGTYPELKGLVSTPTFTRSGDLLTTPGYDYASRLYYNPDATLNVGKVSDVPTKAEVDAAKRLIVEEILADFPLGALSRPEIVSQALEGEGVAAVTNMMALILLPFMRELVEGPTPGHLLTKPAPGTGASLLTDTFSIIATGRPTPALAMPTNKDEMSKTLTSVLSNGQNVVFFDNINHSVDSGELASAMTAPVYQARILGRSQTVEVDVRCAWVFTGNNVTLTSELARRLLFIGLDARLANPELRTGFRHNDIRGWALENRSELVHACLTIIQNWVAKGMVQKSDNVLASYENWSRVMGGVLGAAGLYKFLEGQDDERAKAADAAQDGVQELIEMMADYPDGTLFRPGGAAKFVGERTVNIMDILNGDERARIEVGDEKPDPIQIHGWGYNNHDGSYNTAGKIKGQFEKLARKPHATEAGTLTFATMEDRKNKGVVYRMSKTA</sequence>